<dbReference type="InterPro" id="IPR009057">
    <property type="entry name" value="Homeodomain-like_sf"/>
</dbReference>
<feature type="region of interest" description="Disordered" evidence="1">
    <location>
        <begin position="123"/>
        <end position="159"/>
    </location>
</feature>
<protein>
    <submittedName>
        <fullName evidence="2">Uncharacterized protein</fullName>
    </submittedName>
</protein>
<dbReference type="SUPFAM" id="SSF46689">
    <property type="entry name" value="Homeodomain-like"/>
    <property type="match status" value="1"/>
</dbReference>
<dbReference type="AlphaFoldDB" id="A0A212J2E3"/>
<dbReference type="RefSeq" id="WP_296938808.1">
    <property type="nucleotide sequence ID" value="NZ_LT599032.1"/>
</dbReference>
<dbReference type="Pfam" id="PF01527">
    <property type="entry name" value="HTH_Tnp_1"/>
    <property type="match status" value="1"/>
</dbReference>
<organism evidence="2">
    <name type="scientific">uncultured Dysgonomonas sp</name>
    <dbReference type="NCBI Taxonomy" id="206096"/>
    <lineage>
        <taxon>Bacteria</taxon>
        <taxon>Pseudomonadati</taxon>
        <taxon>Bacteroidota</taxon>
        <taxon>Bacteroidia</taxon>
        <taxon>Bacteroidales</taxon>
        <taxon>Dysgonomonadaceae</taxon>
        <taxon>Dysgonomonas</taxon>
        <taxon>environmental samples</taxon>
    </lineage>
</organism>
<evidence type="ECO:0000313" key="2">
    <source>
        <dbReference type="EMBL" id="SBV93642.1"/>
    </source>
</evidence>
<proteinExistence type="predicted"/>
<reference evidence="2" key="1">
    <citation type="submission" date="2016-04" db="EMBL/GenBank/DDBJ databases">
        <authorList>
            <person name="Evans L.H."/>
            <person name="Alamgir A."/>
            <person name="Owens N."/>
            <person name="Weber N.D."/>
            <person name="Virtaneva K."/>
            <person name="Barbian K."/>
            <person name="Babar A."/>
            <person name="Rosenke K."/>
        </authorList>
    </citation>
    <scope>NUCLEOTIDE SEQUENCE</scope>
    <source>
        <strain evidence="2">86-1</strain>
    </source>
</reference>
<sequence>MAKYSEESVEKIVSLIEDDFCSVAEICRVMGISRKTFYTWKDTKPELAREIAKAENQREERTRQMLYSSLKKRLDGYIMVEEKEIYLPDPGNPERVSLQSKTIKRKNCLPDLRTIKLLLDRQDRKSLSRPPQGEEQSDSWKGKENSSIETFELNEEPEREPVLVSVEIAEVEDDDMEQYIAENGDEDSSEIDEAEMNEYFERMDKAFAARQEIKRKLIANNNRKAVSQQSKRKKRRRK</sequence>
<name>A0A212J2E3_9BACT</name>
<feature type="compositionally biased region" description="Polar residues" evidence="1">
    <location>
        <begin position="219"/>
        <end position="229"/>
    </location>
</feature>
<dbReference type="Gene3D" id="1.10.10.60">
    <property type="entry name" value="Homeodomain-like"/>
    <property type="match status" value="1"/>
</dbReference>
<evidence type="ECO:0000256" key="1">
    <source>
        <dbReference type="SAM" id="MobiDB-lite"/>
    </source>
</evidence>
<accession>A0A212J2E3</accession>
<dbReference type="InterPro" id="IPR002514">
    <property type="entry name" value="Transposase_8"/>
</dbReference>
<dbReference type="EMBL" id="FLUM01000001">
    <property type="protein sequence ID" value="SBV93642.1"/>
    <property type="molecule type" value="Genomic_DNA"/>
</dbReference>
<gene>
    <name evidence="2" type="ORF">KL86DYS1_10921</name>
</gene>
<feature type="region of interest" description="Disordered" evidence="1">
    <location>
        <begin position="218"/>
        <end position="238"/>
    </location>
</feature>